<evidence type="ECO:0000256" key="4">
    <source>
        <dbReference type="ARBA" id="ARBA00022729"/>
    </source>
</evidence>
<evidence type="ECO:0000256" key="1">
    <source>
        <dbReference type="ARBA" id="ARBA00004635"/>
    </source>
</evidence>
<dbReference type="RefSeq" id="WP_162639971.1">
    <property type="nucleotide sequence ID" value="NZ_CP048286.1"/>
</dbReference>
<dbReference type="InterPro" id="IPR057336">
    <property type="entry name" value="GerAC_N"/>
</dbReference>
<evidence type="ECO:0000256" key="2">
    <source>
        <dbReference type="ARBA" id="ARBA00007886"/>
    </source>
</evidence>
<sequence length="360" mass="40345">MRKRLRIGVRLLAVWLGCGLMTTGCWDYHDINHRTVPVIMGISKGQEKRYKVSLQIPIPAERKLNVKVVSREAATVSEGIDVIRVDVENYIDLLSIQLIVVSQGIAQEGLKDEMANAIRSTMFSPKTLLAVTSGDMVELLSNTKNAITNDITTFYKFANKRAGWTPKTAKTSLMESFVSTRSYTQDILLPIIKPGRETVLEFDGSALMKEGKMIGRLSDQETLFVNVVTNRYYGADVEVLQNASLTILAAHMNWSSRMTGNGPELVGKLRLQTSLSESRTEKSKSQHVSDLETLFSKNLKQVTDKLIQTGADPMGMGNHFRSKIPFEKLAKWRSDYYPELKVRYHVQVEIANLGSLVQAE</sequence>
<dbReference type="InterPro" id="IPR008844">
    <property type="entry name" value="Spore_GerAC-like"/>
</dbReference>
<name>A0A6C0P3C3_9BACL</name>
<comment type="similarity">
    <text evidence="2">Belongs to the GerABKC lipoprotein family.</text>
</comment>
<dbReference type="PANTHER" id="PTHR35789">
    <property type="entry name" value="SPORE GERMINATION PROTEIN B3"/>
    <property type="match status" value="1"/>
</dbReference>
<dbReference type="Pfam" id="PF05504">
    <property type="entry name" value="Spore_GerAC"/>
    <property type="match status" value="1"/>
</dbReference>
<proteinExistence type="inferred from homology"/>
<dbReference type="GO" id="GO:0009847">
    <property type="term" value="P:spore germination"/>
    <property type="evidence" value="ECO:0007669"/>
    <property type="project" value="InterPro"/>
</dbReference>
<dbReference type="Pfam" id="PF25198">
    <property type="entry name" value="Spore_GerAC_N"/>
    <property type="match status" value="1"/>
</dbReference>
<keyword evidence="7" id="KW-0449">Lipoprotein</keyword>
<accession>A0A6C0P3C3</accession>
<dbReference type="GO" id="GO:0016020">
    <property type="term" value="C:membrane"/>
    <property type="evidence" value="ECO:0007669"/>
    <property type="project" value="UniProtKB-SubCell"/>
</dbReference>
<keyword evidence="5" id="KW-0472">Membrane</keyword>
<dbReference type="Gene3D" id="3.30.300.210">
    <property type="entry name" value="Nutrient germinant receptor protein C, domain 3"/>
    <property type="match status" value="1"/>
</dbReference>
<feature type="domain" description="Spore germination protein N-terminal" evidence="9">
    <location>
        <begin position="27"/>
        <end position="193"/>
    </location>
</feature>
<feature type="domain" description="Spore germination GerAC-like C-terminal" evidence="8">
    <location>
        <begin position="203"/>
        <end position="354"/>
    </location>
</feature>
<dbReference type="AlphaFoldDB" id="A0A6C0P3C3"/>
<evidence type="ECO:0000259" key="9">
    <source>
        <dbReference type="Pfam" id="PF25198"/>
    </source>
</evidence>
<keyword evidence="11" id="KW-1185">Reference proteome</keyword>
<evidence type="ECO:0000256" key="5">
    <source>
        <dbReference type="ARBA" id="ARBA00023136"/>
    </source>
</evidence>
<evidence type="ECO:0000313" key="10">
    <source>
        <dbReference type="EMBL" id="QHW31162.1"/>
    </source>
</evidence>
<dbReference type="EMBL" id="CP048286">
    <property type="protein sequence ID" value="QHW31162.1"/>
    <property type="molecule type" value="Genomic_DNA"/>
</dbReference>
<dbReference type="PANTHER" id="PTHR35789:SF1">
    <property type="entry name" value="SPORE GERMINATION PROTEIN B3"/>
    <property type="match status" value="1"/>
</dbReference>
<evidence type="ECO:0000259" key="8">
    <source>
        <dbReference type="Pfam" id="PF05504"/>
    </source>
</evidence>
<dbReference type="KEGG" id="prz:GZH47_10045"/>
<protein>
    <submittedName>
        <fullName evidence="10">Ger(X)C family spore germination protein</fullName>
    </submittedName>
</protein>
<comment type="subcellular location">
    <subcellularLocation>
        <location evidence="1">Membrane</location>
        <topology evidence="1">Lipid-anchor</topology>
    </subcellularLocation>
</comment>
<evidence type="ECO:0000256" key="3">
    <source>
        <dbReference type="ARBA" id="ARBA00022544"/>
    </source>
</evidence>
<keyword evidence="3" id="KW-0309">Germination</keyword>
<keyword evidence="6" id="KW-0564">Palmitate</keyword>
<dbReference type="NCBIfam" id="TIGR02887">
    <property type="entry name" value="spore_ger_x_C"/>
    <property type="match status" value="1"/>
</dbReference>
<evidence type="ECO:0000313" key="11">
    <source>
        <dbReference type="Proteomes" id="UP000479114"/>
    </source>
</evidence>
<organism evidence="10 11">
    <name type="scientific">Paenibacillus rhizovicinus</name>
    <dbReference type="NCBI Taxonomy" id="2704463"/>
    <lineage>
        <taxon>Bacteria</taxon>
        <taxon>Bacillati</taxon>
        <taxon>Bacillota</taxon>
        <taxon>Bacilli</taxon>
        <taxon>Bacillales</taxon>
        <taxon>Paenibacillaceae</taxon>
        <taxon>Paenibacillus</taxon>
    </lineage>
</organism>
<evidence type="ECO:0000256" key="7">
    <source>
        <dbReference type="ARBA" id="ARBA00023288"/>
    </source>
</evidence>
<evidence type="ECO:0000256" key="6">
    <source>
        <dbReference type="ARBA" id="ARBA00023139"/>
    </source>
</evidence>
<dbReference type="Proteomes" id="UP000479114">
    <property type="component" value="Chromosome"/>
</dbReference>
<gene>
    <name evidence="10" type="ORF">GZH47_10045</name>
</gene>
<dbReference type="InterPro" id="IPR046953">
    <property type="entry name" value="Spore_GerAC-like_C"/>
</dbReference>
<reference evidence="10 11" key="1">
    <citation type="submission" date="2020-02" db="EMBL/GenBank/DDBJ databases">
        <title>Paenibacillus sp. nov., isolated from rhizosphere soil of tomato.</title>
        <authorList>
            <person name="Weon H.-Y."/>
            <person name="Lee S.A."/>
        </authorList>
    </citation>
    <scope>NUCLEOTIDE SEQUENCE [LARGE SCALE GENOMIC DNA]</scope>
    <source>
        <strain evidence="10 11">14171R-81</strain>
    </source>
</reference>
<dbReference type="PROSITE" id="PS51257">
    <property type="entry name" value="PROKAR_LIPOPROTEIN"/>
    <property type="match status" value="1"/>
</dbReference>
<keyword evidence="4" id="KW-0732">Signal</keyword>
<dbReference type="InterPro" id="IPR038501">
    <property type="entry name" value="Spore_GerAC_C_sf"/>
</dbReference>